<keyword evidence="2" id="KW-1185">Reference proteome</keyword>
<organism evidence="1 2">
    <name type="scientific">Trichomalopsis sarcophagae</name>
    <dbReference type="NCBI Taxonomy" id="543379"/>
    <lineage>
        <taxon>Eukaryota</taxon>
        <taxon>Metazoa</taxon>
        <taxon>Ecdysozoa</taxon>
        <taxon>Arthropoda</taxon>
        <taxon>Hexapoda</taxon>
        <taxon>Insecta</taxon>
        <taxon>Pterygota</taxon>
        <taxon>Neoptera</taxon>
        <taxon>Endopterygota</taxon>
        <taxon>Hymenoptera</taxon>
        <taxon>Apocrita</taxon>
        <taxon>Proctotrupomorpha</taxon>
        <taxon>Chalcidoidea</taxon>
        <taxon>Pteromalidae</taxon>
        <taxon>Pteromalinae</taxon>
        <taxon>Trichomalopsis</taxon>
    </lineage>
</organism>
<dbReference type="EMBL" id="NNAY01005222">
    <property type="protein sequence ID" value="OXU16864.1"/>
    <property type="molecule type" value="Genomic_DNA"/>
</dbReference>
<evidence type="ECO:0000313" key="1">
    <source>
        <dbReference type="EMBL" id="OXU16864.1"/>
    </source>
</evidence>
<accession>A0A232EEV8</accession>
<name>A0A232EEV8_9HYME</name>
<proteinExistence type="predicted"/>
<sequence length="185" mass="21435">MWTVLWPHQLKHTARRLQFDLKFLTDSIMEAFDSFNEVPDITNVEKQQIRKWVKSEDAITLQQLEDKFTEITAQKREKYLYTSCYCCHIRGCSFCVPKSKGSNKKKTKTVEHTKDAILELPTDTPFLFNTPQSPPAQTVVHISPTRIRCTQLTAYQSQEASGSNHQLAERGRNFSVDSFNCYVRP</sequence>
<gene>
    <name evidence="1" type="ORF">TSAR_008431</name>
</gene>
<evidence type="ECO:0000313" key="2">
    <source>
        <dbReference type="Proteomes" id="UP000215335"/>
    </source>
</evidence>
<dbReference type="AlphaFoldDB" id="A0A232EEV8"/>
<protein>
    <submittedName>
        <fullName evidence="1">Uncharacterized protein</fullName>
    </submittedName>
</protein>
<comment type="caution">
    <text evidence="1">The sequence shown here is derived from an EMBL/GenBank/DDBJ whole genome shotgun (WGS) entry which is preliminary data.</text>
</comment>
<dbReference type="Proteomes" id="UP000215335">
    <property type="component" value="Unassembled WGS sequence"/>
</dbReference>
<reference evidence="1 2" key="1">
    <citation type="journal article" date="2017" name="Curr. Biol.">
        <title>The Evolution of Venom by Co-option of Single-Copy Genes.</title>
        <authorList>
            <person name="Martinson E.O."/>
            <person name="Mrinalini"/>
            <person name="Kelkar Y.D."/>
            <person name="Chang C.H."/>
            <person name="Werren J.H."/>
        </authorList>
    </citation>
    <scope>NUCLEOTIDE SEQUENCE [LARGE SCALE GENOMIC DNA]</scope>
    <source>
        <strain evidence="1 2">Alberta</strain>
        <tissue evidence="1">Whole body</tissue>
    </source>
</reference>